<accession>A0ABV1RYF7</accession>
<gene>
    <name evidence="1" type="ORF">ABS362_17945</name>
</gene>
<keyword evidence="2" id="KW-1185">Reference proteome</keyword>
<dbReference type="RefSeq" id="WP_350414235.1">
    <property type="nucleotide sequence ID" value="NZ_JBEOKT010000024.1"/>
</dbReference>
<evidence type="ECO:0000313" key="1">
    <source>
        <dbReference type="EMBL" id="MER2999438.1"/>
    </source>
</evidence>
<dbReference type="EMBL" id="JBEOKT010000024">
    <property type="protein sequence ID" value="MER2999438.1"/>
    <property type="molecule type" value="Genomic_DNA"/>
</dbReference>
<reference evidence="1 2" key="1">
    <citation type="submission" date="2024-06" db="EMBL/GenBank/DDBJ databases">
        <title>Pontibacter populi HYL7-15.</title>
        <authorList>
            <person name="Kim M.K."/>
        </authorList>
    </citation>
    <scope>NUCLEOTIDE SEQUENCE [LARGE SCALE GENOMIC DNA]</scope>
    <source>
        <strain evidence="1 2">HYL7-15</strain>
    </source>
</reference>
<name>A0ABV1RYF7_9BACT</name>
<evidence type="ECO:0000313" key="2">
    <source>
        <dbReference type="Proteomes" id="UP001476807"/>
    </source>
</evidence>
<sequence>MEILKLKAQLDAPHVADFLKLYSCEDDTVLLADWSGVLDASRARNGCPVMLDILRKHPYTKILNNNSKVTGHFPGALDWLVEVWFPGLYELGVRHFAWVYSYDFYTQIATDEVAKLSNTVEIQTFYQVSDARDWLLSLP</sequence>
<organism evidence="1 2">
    <name type="scientific">Pontibacter populi</name>
    <dbReference type="NCBI Taxonomy" id="890055"/>
    <lineage>
        <taxon>Bacteria</taxon>
        <taxon>Pseudomonadati</taxon>
        <taxon>Bacteroidota</taxon>
        <taxon>Cytophagia</taxon>
        <taxon>Cytophagales</taxon>
        <taxon>Hymenobacteraceae</taxon>
        <taxon>Pontibacter</taxon>
    </lineage>
</organism>
<evidence type="ECO:0008006" key="3">
    <source>
        <dbReference type="Google" id="ProtNLM"/>
    </source>
</evidence>
<comment type="caution">
    <text evidence="1">The sequence shown here is derived from an EMBL/GenBank/DDBJ whole genome shotgun (WGS) entry which is preliminary data.</text>
</comment>
<proteinExistence type="predicted"/>
<dbReference type="Proteomes" id="UP001476807">
    <property type="component" value="Unassembled WGS sequence"/>
</dbReference>
<protein>
    <recommendedName>
        <fullName evidence="3">STAS/SEC14 domain-containing protein</fullName>
    </recommendedName>
</protein>